<gene>
    <name evidence="2" type="ORF">KVG91_00425</name>
</gene>
<protein>
    <submittedName>
        <fullName evidence="2">DUF1120 domain-containing protein</fullName>
    </submittedName>
</protein>
<dbReference type="RefSeq" id="WP_169375717.1">
    <property type="nucleotide sequence ID" value="NZ_JAHSTY010000001.1"/>
</dbReference>
<dbReference type="InterPro" id="IPR010546">
    <property type="entry name" value="DUF1120"/>
</dbReference>
<dbReference type="Pfam" id="PF06551">
    <property type="entry name" value="DUF1120"/>
    <property type="match status" value="1"/>
</dbReference>
<dbReference type="EMBL" id="JAHSTY010000001">
    <property type="protein sequence ID" value="MBV4451071.1"/>
    <property type="molecule type" value="Genomic_DNA"/>
</dbReference>
<evidence type="ECO:0000313" key="2">
    <source>
        <dbReference type="EMBL" id="MBV4451071.1"/>
    </source>
</evidence>
<keyword evidence="1" id="KW-0732">Signal</keyword>
<accession>A0ABS6NS78</accession>
<comment type="caution">
    <text evidence="2">The sequence shown here is derived from an EMBL/GenBank/DDBJ whole genome shotgun (WGS) entry which is preliminary data.</text>
</comment>
<sequence>MNASLKNLFAAVLLSGAGSAMAASSVDLTVTGLITPSSCEPSLSSGGVYDMGKISAKDLNVDMPTSFPVTTLQLTVTCDAATLMALEAKDNREGSDFNNDTMAFGLGLVNGNEKLGSVELRLLSPIVDGAPARAIGSTDGGTVWERDTNFMRGNILSVADNTTDAPIPVQTLTSELALYPKIAPARTLTLTNEVAIDGSVTLTVKYL</sequence>
<evidence type="ECO:0000313" key="3">
    <source>
        <dbReference type="Proteomes" id="UP001048976"/>
    </source>
</evidence>
<feature type="chain" id="PRO_5046275944" evidence="1">
    <location>
        <begin position="23"/>
        <end position="207"/>
    </location>
</feature>
<proteinExistence type="predicted"/>
<organism evidence="2 3">
    <name type="scientific">Pseudomonas azadiae</name>
    <dbReference type="NCBI Taxonomy" id="2843612"/>
    <lineage>
        <taxon>Bacteria</taxon>
        <taxon>Pseudomonadati</taxon>
        <taxon>Pseudomonadota</taxon>
        <taxon>Gammaproteobacteria</taxon>
        <taxon>Pseudomonadales</taxon>
        <taxon>Pseudomonadaceae</taxon>
        <taxon>Pseudomonas</taxon>
    </lineage>
</organism>
<keyword evidence="3" id="KW-1185">Reference proteome</keyword>
<reference evidence="2" key="1">
    <citation type="submission" date="2021-06" db="EMBL/GenBank/DDBJ databases">
        <title>Updating the genus Pseudomonas: Description of 43 new species and partition of the Pseudomonas putida group.</title>
        <authorList>
            <person name="Girard L."/>
            <person name="Lood C."/>
            <person name="Vandamme P."/>
            <person name="Rokni-Zadeh H."/>
            <person name="Van Noort V."/>
            <person name="Hofte M."/>
            <person name="Lavigne R."/>
            <person name="De Mot R."/>
        </authorList>
    </citation>
    <scope>NUCLEOTIDE SEQUENCE</scope>
    <source>
        <strain evidence="2">SWRI103</strain>
    </source>
</reference>
<evidence type="ECO:0000256" key="1">
    <source>
        <dbReference type="SAM" id="SignalP"/>
    </source>
</evidence>
<name>A0ABS6NS78_9PSED</name>
<dbReference type="Proteomes" id="UP001048976">
    <property type="component" value="Unassembled WGS sequence"/>
</dbReference>
<feature type="signal peptide" evidence="1">
    <location>
        <begin position="1"/>
        <end position="22"/>
    </location>
</feature>